<dbReference type="GO" id="GO:0005886">
    <property type="term" value="C:plasma membrane"/>
    <property type="evidence" value="ECO:0007669"/>
    <property type="project" value="UniProtKB-SubCell"/>
</dbReference>
<dbReference type="PANTHER" id="PTHR23506">
    <property type="entry name" value="GH10249P"/>
    <property type="match status" value="1"/>
</dbReference>
<dbReference type="InterPro" id="IPR020846">
    <property type="entry name" value="MFS_dom"/>
</dbReference>
<dbReference type="EMBL" id="BOVK01000025">
    <property type="protein sequence ID" value="GIQ69203.1"/>
    <property type="molecule type" value="Genomic_DNA"/>
</dbReference>
<evidence type="ECO:0000256" key="4">
    <source>
        <dbReference type="ARBA" id="ARBA00022989"/>
    </source>
</evidence>
<dbReference type="InterPro" id="IPR050930">
    <property type="entry name" value="MFS_Vesicular_Transporter"/>
</dbReference>
<keyword evidence="9" id="KW-1185">Reference proteome</keyword>
<proteinExistence type="predicted"/>
<evidence type="ECO:0000256" key="5">
    <source>
        <dbReference type="ARBA" id="ARBA00023136"/>
    </source>
</evidence>
<evidence type="ECO:0000313" key="8">
    <source>
        <dbReference type="EMBL" id="GIQ69203.1"/>
    </source>
</evidence>
<feature type="transmembrane region" description="Helical" evidence="6">
    <location>
        <begin position="365"/>
        <end position="389"/>
    </location>
</feature>
<comment type="caution">
    <text evidence="8">The sequence shown here is derived from an EMBL/GenBank/DDBJ whole genome shotgun (WGS) entry which is preliminary data.</text>
</comment>
<keyword evidence="2" id="KW-0813">Transport</keyword>
<dbReference type="RefSeq" id="WP_213412009.1">
    <property type="nucleotide sequence ID" value="NZ_BOVK01000025.1"/>
</dbReference>
<keyword evidence="3 6" id="KW-0812">Transmembrane</keyword>
<reference evidence="8" key="1">
    <citation type="submission" date="2021-04" db="EMBL/GenBank/DDBJ databases">
        <title>Draft genome sequence of Xylanibacillus composti strain K13.</title>
        <authorList>
            <person name="Uke A."/>
            <person name="Chhe C."/>
            <person name="Baramee S."/>
            <person name="Kosugi A."/>
        </authorList>
    </citation>
    <scope>NUCLEOTIDE SEQUENCE</scope>
    <source>
        <strain evidence="8">K13</strain>
    </source>
</reference>
<keyword evidence="4 6" id="KW-1133">Transmembrane helix</keyword>
<sequence>MSIDAQTDSFRATPRIHAVFMIVTLCYWASLYTYVPILAPYVETLGASYTLVGMVLGSYGLVQILVRLPLGIGSDRMKKRKPFILLGMLTGALSCLLFAVTDHIGGALTARAIAGVSASTWVAFTVLYAAYFGKHETSRAMGIISFATAAGQLVGMGASGILAERFGDKATFWAGGAIGLIGMLVAFAVTEPKGGIDRTPIRARDLAQVVKEPTVIRASVLSILAHSVLFITMFGFTPSYALEIGASKEHLTWLSVAFMVPHAVLAYITGRYLAPKFGIWQVIAFGFVSSSICTLLIPLTPSFPWLTATQALNGAAQGLHLPLLLTLAIQDIASEKRATAMGFYQAVYAIGMFFGPFLAGSLNQLAGLSGGFVFGGALALAAAAMTLLWKKRQPAASLETGNVHRG</sequence>
<evidence type="ECO:0000256" key="1">
    <source>
        <dbReference type="ARBA" id="ARBA00004651"/>
    </source>
</evidence>
<dbReference type="Gene3D" id="1.20.1250.20">
    <property type="entry name" value="MFS general substrate transporter like domains"/>
    <property type="match status" value="1"/>
</dbReference>
<evidence type="ECO:0000256" key="3">
    <source>
        <dbReference type="ARBA" id="ARBA00022692"/>
    </source>
</evidence>
<accession>A0A8J4H5S3</accession>
<dbReference type="Pfam" id="PF07690">
    <property type="entry name" value="MFS_1"/>
    <property type="match status" value="1"/>
</dbReference>
<evidence type="ECO:0000256" key="6">
    <source>
        <dbReference type="SAM" id="Phobius"/>
    </source>
</evidence>
<feature type="transmembrane region" description="Helical" evidence="6">
    <location>
        <begin position="277"/>
        <end position="299"/>
    </location>
</feature>
<evidence type="ECO:0000313" key="9">
    <source>
        <dbReference type="Proteomes" id="UP000677918"/>
    </source>
</evidence>
<feature type="transmembrane region" description="Helical" evidence="6">
    <location>
        <begin position="214"/>
        <end position="236"/>
    </location>
</feature>
<comment type="subcellular location">
    <subcellularLocation>
        <location evidence="1">Cell membrane</location>
        <topology evidence="1">Multi-pass membrane protein</topology>
    </subcellularLocation>
</comment>
<feature type="domain" description="Major facilitator superfamily (MFS) profile" evidence="7">
    <location>
        <begin position="16"/>
        <end position="394"/>
    </location>
</feature>
<dbReference type="InterPro" id="IPR011701">
    <property type="entry name" value="MFS"/>
</dbReference>
<dbReference type="InterPro" id="IPR036259">
    <property type="entry name" value="MFS_trans_sf"/>
</dbReference>
<organism evidence="8 9">
    <name type="scientific">Xylanibacillus composti</name>
    <dbReference type="NCBI Taxonomy" id="1572762"/>
    <lineage>
        <taxon>Bacteria</taxon>
        <taxon>Bacillati</taxon>
        <taxon>Bacillota</taxon>
        <taxon>Bacilli</taxon>
        <taxon>Bacillales</taxon>
        <taxon>Paenibacillaceae</taxon>
        <taxon>Xylanibacillus</taxon>
    </lineage>
</organism>
<dbReference type="GO" id="GO:0022857">
    <property type="term" value="F:transmembrane transporter activity"/>
    <property type="evidence" value="ECO:0007669"/>
    <property type="project" value="InterPro"/>
</dbReference>
<gene>
    <name evidence="8" type="primary">yxlH</name>
    <name evidence="8" type="ORF">XYCOK13_20270</name>
</gene>
<feature type="transmembrane region" description="Helical" evidence="6">
    <location>
        <begin position="341"/>
        <end position="359"/>
    </location>
</feature>
<dbReference type="Proteomes" id="UP000677918">
    <property type="component" value="Unassembled WGS sequence"/>
</dbReference>
<dbReference type="SUPFAM" id="SSF103473">
    <property type="entry name" value="MFS general substrate transporter"/>
    <property type="match status" value="1"/>
</dbReference>
<dbReference type="InterPro" id="IPR001958">
    <property type="entry name" value="Tet-R_TetA/multi-R_MdtG-like"/>
</dbReference>
<feature type="transmembrane region" description="Helical" evidence="6">
    <location>
        <begin position="82"/>
        <end position="100"/>
    </location>
</feature>
<feature type="transmembrane region" description="Helical" evidence="6">
    <location>
        <begin position="47"/>
        <end position="70"/>
    </location>
</feature>
<feature type="transmembrane region" description="Helical" evidence="6">
    <location>
        <begin position="170"/>
        <end position="189"/>
    </location>
</feature>
<evidence type="ECO:0000256" key="2">
    <source>
        <dbReference type="ARBA" id="ARBA00022448"/>
    </source>
</evidence>
<dbReference type="AlphaFoldDB" id="A0A8J4H5S3"/>
<dbReference type="PRINTS" id="PR01035">
    <property type="entry name" value="TCRTETA"/>
</dbReference>
<name>A0A8J4H5S3_9BACL</name>
<keyword evidence="5 6" id="KW-0472">Membrane</keyword>
<evidence type="ECO:0000259" key="7">
    <source>
        <dbReference type="PROSITE" id="PS50850"/>
    </source>
</evidence>
<dbReference type="PROSITE" id="PS50850">
    <property type="entry name" value="MFS"/>
    <property type="match status" value="1"/>
</dbReference>
<feature type="transmembrane region" description="Helical" evidence="6">
    <location>
        <begin position="143"/>
        <end position="164"/>
    </location>
</feature>
<feature type="transmembrane region" description="Helical" evidence="6">
    <location>
        <begin position="251"/>
        <end position="270"/>
    </location>
</feature>
<dbReference type="PANTHER" id="PTHR23506:SF23">
    <property type="entry name" value="GH10249P"/>
    <property type="match status" value="1"/>
</dbReference>
<feature type="transmembrane region" description="Helical" evidence="6">
    <location>
        <begin position="112"/>
        <end position="131"/>
    </location>
</feature>
<protein>
    <submittedName>
        <fullName evidence="8">Putative MFS-type transporter YxlH</fullName>
    </submittedName>
</protein>
<feature type="transmembrane region" description="Helical" evidence="6">
    <location>
        <begin position="16"/>
        <end position="35"/>
    </location>
</feature>